<protein>
    <recommendedName>
        <fullName evidence="4">TAXI family TRAP transporter solute-binding subunit</fullName>
    </recommendedName>
</protein>
<feature type="chain" id="PRO_5010325481" description="TAXI family TRAP transporter solute-binding subunit" evidence="1">
    <location>
        <begin position="28"/>
        <end position="362"/>
    </location>
</feature>
<dbReference type="Pfam" id="PF16868">
    <property type="entry name" value="NMT1_3"/>
    <property type="match status" value="1"/>
</dbReference>
<organism evidence="2 3">
    <name type="scientific">Magnetospirillum fulvum</name>
    <name type="common">Rhodospirillum fulvum</name>
    <dbReference type="NCBI Taxonomy" id="1082"/>
    <lineage>
        <taxon>Bacteria</taxon>
        <taxon>Pseudomonadati</taxon>
        <taxon>Pseudomonadota</taxon>
        <taxon>Alphaproteobacteria</taxon>
        <taxon>Rhodospirillales</taxon>
        <taxon>Rhodospirillaceae</taxon>
        <taxon>Magnetospirillum</taxon>
    </lineage>
</organism>
<accession>A0A1H6HUV3</accession>
<evidence type="ECO:0008006" key="4">
    <source>
        <dbReference type="Google" id="ProtNLM"/>
    </source>
</evidence>
<proteinExistence type="predicted"/>
<gene>
    <name evidence="2" type="ORF">SAMN04244559_02021</name>
</gene>
<dbReference type="Proteomes" id="UP000182983">
    <property type="component" value="Unassembled WGS sequence"/>
</dbReference>
<dbReference type="InterPro" id="IPR011852">
    <property type="entry name" value="TRAP_TAXI"/>
</dbReference>
<reference evidence="3" key="1">
    <citation type="submission" date="2016-10" db="EMBL/GenBank/DDBJ databases">
        <authorList>
            <person name="Varghese N."/>
            <person name="Submissions S."/>
        </authorList>
    </citation>
    <scope>NUCLEOTIDE SEQUENCE [LARGE SCALE GENOMIC DNA]</scope>
    <source>
        <strain evidence="3">DSM 13234</strain>
    </source>
</reference>
<dbReference type="SUPFAM" id="SSF53850">
    <property type="entry name" value="Periplasmic binding protein-like II"/>
    <property type="match status" value="1"/>
</dbReference>
<dbReference type="RefSeq" id="WP_074768147.1">
    <property type="nucleotide sequence ID" value="NZ_FNWO01000007.1"/>
</dbReference>
<keyword evidence="1" id="KW-0732">Signal</keyword>
<keyword evidence="3" id="KW-1185">Reference proteome</keyword>
<dbReference type="PANTHER" id="PTHR42941:SF1">
    <property type="entry name" value="SLL1037 PROTEIN"/>
    <property type="match status" value="1"/>
</dbReference>
<dbReference type="PANTHER" id="PTHR42941">
    <property type="entry name" value="SLL1037 PROTEIN"/>
    <property type="match status" value="1"/>
</dbReference>
<sequence>MTRIASLARRWTLALLLLLVPVADGLAAEKKNGLPYNPDFVPLNQYKDWTDINLVSSNSALNPLKEKYLTIYSGGTTGVYFTVASALCDTMRKNFDQHGIHCVALRSQGSTDNRRLMRQGRAQVVIMQSDVTYLAASGEEPIPGAQSVMSLYGEMGMLVTRSKAAIITPEDLRGKRINLGPDGSVGQKLILDYLAASGIRPADLARRDTFPIDSSPQGLCSGYIDAFAVWSGHPSQLVSDTISRCNARVLGLAGPGMEEMLRLHPEYSRLTLPANTYPGQTNPQETYGIKATLVAYQPVDPTVVYWLVRSAVENIELLRTLHPALKTLTVHEMISSGNYLPFHAGAARYWREAGLLPAQPKH</sequence>
<feature type="signal peptide" evidence="1">
    <location>
        <begin position="1"/>
        <end position="27"/>
    </location>
</feature>
<evidence type="ECO:0000313" key="3">
    <source>
        <dbReference type="Proteomes" id="UP000182983"/>
    </source>
</evidence>
<name>A0A1H6HUV3_MAGFU</name>
<dbReference type="NCBIfam" id="TIGR02122">
    <property type="entry name" value="TRAP_TAXI"/>
    <property type="match status" value="1"/>
</dbReference>
<dbReference type="EMBL" id="FNWO01000007">
    <property type="protein sequence ID" value="SEH37929.1"/>
    <property type="molecule type" value="Genomic_DNA"/>
</dbReference>
<dbReference type="AlphaFoldDB" id="A0A1H6HUV3"/>
<evidence type="ECO:0000256" key="1">
    <source>
        <dbReference type="SAM" id="SignalP"/>
    </source>
</evidence>
<dbReference type="OrthoDB" id="8477520at2"/>
<evidence type="ECO:0000313" key="2">
    <source>
        <dbReference type="EMBL" id="SEH37929.1"/>
    </source>
</evidence>
<dbReference type="Gene3D" id="3.40.190.10">
    <property type="entry name" value="Periplasmic binding protein-like II"/>
    <property type="match status" value="2"/>
</dbReference>